<organism evidence="2">
    <name type="scientific">Siphoviridae sp. ctH1110</name>
    <dbReference type="NCBI Taxonomy" id="2826226"/>
    <lineage>
        <taxon>Viruses</taxon>
        <taxon>Duplodnaviria</taxon>
        <taxon>Heunggongvirae</taxon>
        <taxon>Uroviricota</taxon>
        <taxon>Caudoviricetes</taxon>
    </lineage>
</organism>
<feature type="coiled-coil region" evidence="1">
    <location>
        <begin position="37"/>
        <end position="68"/>
    </location>
</feature>
<keyword evidence="1" id="KW-0175">Coiled coil</keyword>
<evidence type="ECO:0000256" key="1">
    <source>
        <dbReference type="SAM" id="Coils"/>
    </source>
</evidence>
<name>A0A8S5M5M3_9CAUD</name>
<evidence type="ECO:0000313" key="2">
    <source>
        <dbReference type="EMBL" id="DAD77633.1"/>
    </source>
</evidence>
<protein>
    <submittedName>
        <fullName evidence="2">Helix-turn-helix domain protein</fullName>
    </submittedName>
</protein>
<dbReference type="EMBL" id="BK014829">
    <property type="protein sequence ID" value="DAD77633.1"/>
    <property type="molecule type" value="Genomic_DNA"/>
</dbReference>
<accession>A0A8S5M5M3</accession>
<proteinExistence type="predicted"/>
<sequence length="140" mass="15416">MAARLTDRQKKKILADYVQTNNYCATAKINGVSATTVKNLVRANADIVEKCEQKKEENTADVMEYMNDHKDLVCSFIGKGLEMLNDPEKLAAANLSQITTAMGTLIDKWAMIGGNPADTVKEDALSQSLKEMAKELESDE</sequence>
<reference evidence="2" key="1">
    <citation type="journal article" date="2021" name="Proc. Natl. Acad. Sci. U.S.A.">
        <title>A Catalog of Tens of Thousands of Viruses from Human Metagenomes Reveals Hidden Associations with Chronic Diseases.</title>
        <authorList>
            <person name="Tisza M.J."/>
            <person name="Buck C.B."/>
        </authorList>
    </citation>
    <scope>NUCLEOTIDE SEQUENCE</scope>
    <source>
        <strain evidence="2">CtH1110</strain>
    </source>
</reference>